<dbReference type="PROSITE" id="PS50202">
    <property type="entry name" value="MSP"/>
    <property type="match status" value="2"/>
</dbReference>
<feature type="region of interest" description="Disordered" evidence="1">
    <location>
        <begin position="1265"/>
        <end position="1288"/>
    </location>
</feature>
<accession>W4GKC9</accession>
<dbReference type="STRING" id="112090.W4GKC9"/>
<dbReference type="Gene3D" id="2.60.40.10">
    <property type="entry name" value="Immunoglobulins"/>
    <property type="match status" value="2"/>
</dbReference>
<dbReference type="Pfam" id="PF00635">
    <property type="entry name" value="Motile_Sperm"/>
    <property type="match status" value="2"/>
</dbReference>
<sequence length="1507" mass="159845">MLPRESLAVGGASVRPSRPRAAEVSFDLDAPSNSSLVFEPADTMTFTLLHATPSKTFQLLSVVNIHPTHTTLFSVKTLKPERYFIKPSKVMLGPREHIVVRIELRQALYDEVLVHFSQDRKVVADRLLIQSAFNTNPVHDSTFQAAYVFKNEPKSKAKDAAWAAAWKTFPSTHIHAKNLVMQFEASPDFGKVPFRPTIDSTSTPFALGGTSINRRTEAAVSDLPPLFTTHESMYSIEEAGYDFPIPMQQTPRHPRRSHLTPASKPVVLYDPTRRSSVVGFQREKADLSLALTPSSESLVFAVSPHKSTSHSIMTIENLAPTQRVCFAVRIESKFRCKALPYRVGYIDGAGTASVQLELALSLHQDILHLLGRAEEIDPFKVRVQVMEMDAAAAAATAALPTDDARAQFLKALWQSPPNRMFVQKYTAVFVLDVMTPPPPVTEMPDSKEQHAKQEEGEEDGEDRLSVVSECASYATAFTRAPPMRPIMTPLEHLQYQRTLNRHLLSQNDGDTVPPMRPTILELTEADEQYAQSKWQQHRQQEEDEPEAELTPGLDKKRSLPTLAEPQDPPVIPPIESVVHDPAEVVPPTIEHNTTTSHIPSNAVAALTSPDKEEEKKEVANVVVMPEEKVADSPVAYDEPTGTFYIVPAPPSTSPLAASSLTSEPAAVAVVTSPVAASPPTSQPVAVAVVTSPMAASSPTSKPEAAVVTSPVATSPSTSKPEAAVVTSPVATSPPASEPEAVAVVTSPVAASSPTSQPAAVAVVTSPMAASSPTSKPAAAVVTSPMATSPSTSKPEAAVVTSPVATSPPASEPEAVAVVTSPVAASPPTSQPAAVAVVTSPMAASSPTSKPAAAVVTSPVAASLPTSKPTAAVVTSPVAASPPTSEPAAVAVVTTSVAASPPTSKPEAAVVTSPVAASPPTFEPEAAVVTSPVQQIIVTRSAPTASSTPPPVATIVPRTTARSSIASSYLAAVSSSISSSSSLSSTRMSSEPPTTTTNPPSVHVVPATSVVGPGADVTSPSDQVGGVSTAPSSVSDVAVAGDATLLSSRSLEQLSSRSLVLSEGSQDDSTFHTLRPSVSMDPDTLLVEAAMASLDPIIESHEGHSFVEQPHVSPVCRQSSISNAHSNYGSSGDYDGSYDEVHEAPQYEQLEAEHADTSSLDDDSSEAHDDFHGHKDMCHPQVHDQKWTPRPSTIDDIPSGFSILTFPSEPPPVITTPPGKAAPMDCWEYDTEQQQQAVVEPSSPPDSLHDRVSINNLTLPAPLVHGVMTRSPEPSPPPPTSSTTPKSKSRFSLLKAFERNHGPSKPVGLVTLTPQTILYHMDVGSAPSGSVTLTNLTSSVVVYKVKSAHPLRYKVKPTQGFLEPKGHCVVTIDLHPTAYNDLLCLSNMELGDIRDCLLVEAATSPTSRTSKALRNAKTHGELLGLMRTLWDEVNKKDVNVSRLFCEYAFDDSAYQSFVATLDGPVVVDGPVSPAVDEPRTPPAIIKKGNGFGWPRSKTPTNKVLRNAL</sequence>
<dbReference type="VEuPathDB" id="FungiDB:H257_07485"/>
<organism evidence="3">
    <name type="scientific">Aphanomyces astaci</name>
    <name type="common">Crayfish plague agent</name>
    <dbReference type="NCBI Taxonomy" id="112090"/>
    <lineage>
        <taxon>Eukaryota</taxon>
        <taxon>Sar</taxon>
        <taxon>Stramenopiles</taxon>
        <taxon>Oomycota</taxon>
        <taxon>Saprolegniomycetes</taxon>
        <taxon>Saprolegniales</taxon>
        <taxon>Verrucalvaceae</taxon>
        <taxon>Aphanomyces</taxon>
    </lineage>
</organism>
<feature type="compositionally biased region" description="Basic and acidic residues" evidence="1">
    <location>
        <begin position="444"/>
        <end position="454"/>
    </location>
</feature>
<feature type="compositionally biased region" description="Basic and acidic residues" evidence="1">
    <location>
        <begin position="1164"/>
        <end position="1185"/>
    </location>
</feature>
<feature type="compositionally biased region" description="Polar residues" evidence="1">
    <location>
        <begin position="784"/>
        <end position="793"/>
    </location>
</feature>
<name>W4GKC9_APHAT</name>
<proteinExistence type="predicted"/>
<dbReference type="OrthoDB" id="75724at2759"/>
<feature type="domain" description="MSP" evidence="2">
    <location>
        <begin position="1308"/>
        <end position="1447"/>
    </location>
</feature>
<feature type="region of interest" description="Disordered" evidence="1">
    <location>
        <begin position="782"/>
        <end position="809"/>
    </location>
</feature>
<dbReference type="GeneID" id="20809481"/>
<dbReference type="InterPro" id="IPR008962">
    <property type="entry name" value="PapD-like_sf"/>
</dbReference>
<feature type="compositionally biased region" description="Low complexity" evidence="1">
    <location>
        <begin position="979"/>
        <end position="999"/>
    </location>
</feature>
<feature type="region of interest" description="Disordered" evidence="1">
    <location>
        <begin position="979"/>
        <end position="1001"/>
    </location>
</feature>
<feature type="region of interest" description="Disordered" evidence="1">
    <location>
        <begin position="529"/>
        <end position="572"/>
    </location>
</feature>
<reference evidence="3" key="1">
    <citation type="submission" date="2013-12" db="EMBL/GenBank/DDBJ databases">
        <title>The Genome Sequence of Aphanomyces astaci APO3.</title>
        <authorList>
            <consortium name="The Broad Institute Genomics Platform"/>
            <person name="Russ C."/>
            <person name="Tyler B."/>
            <person name="van West P."/>
            <person name="Dieguez-Uribeondo J."/>
            <person name="Young S.K."/>
            <person name="Zeng Q."/>
            <person name="Gargeya S."/>
            <person name="Fitzgerald M."/>
            <person name="Abouelleil A."/>
            <person name="Alvarado L."/>
            <person name="Chapman S.B."/>
            <person name="Gainer-Dewar J."/>
            <person name="Goldberg J."/>
            <person name="Griggs A."/>
            <person name="Gujja S."/>
            <person name="Hansen M."/>
            <person name="Howarth C."/>
            <person name="Imamovic A."/>
            <person name="Ireland A."/>
            <person name="Larimer J."/>
            <person name="McCowan C."/>
            <person name="Murphy C."/>
            <person name="Pearson M."/>
            <person name="Poon T.W."/>
            <person name="Priest M."/>
            <person name="Roberts A."/>
            <person name="Saif S."/>
            <person name="Shea T."/>
            <person name="Sykes S."/>
            <person name="Wortman J."/>
            <person name="Nusbaum C."/>
            <person name="Birren B."/>
        </authorList>
    </citation>
    <scope>NUCLEOTIDE SEQUENCE [LARGE SCALE GENOMIC DNA]</scope>
    <source>
        <strain evidence="3">APO3</strain>
    </source>
</reference>
<dbReference type="EMBL" id="KI913128">
    <property type="protein sequence ID" value="ETV79489.1"/>
    <property type="molecule type" value="Genomic_DNA"/>
</dbReference>
<dbReference type="RefSeq" id="XP_009831330.1">
    <property type="nucleotide sequence ID" value="XM_009833028.1"/>
</dbReference>
<dbReference type="SUPFAM" id="SSF49354">
    <property type="entry name" value="PapD-like"/>
    <property type="match status" value="2"/>
</dbReference>
<feature type="region of interest" description="Disordered" evidence="1">
    <location>
        <begin position="439"/>
        <end position="463"/>
    </location>
</feature>
<protein>
    <recommendedName>
        <fullName evidence="2">MSP domain-containing protein</fullName>
    </recommendedName>
</protein>
<dbReference type="InterPro" id="IPR000535">
    <property type="entry name" value="MSP_dom"/>
</dbReference>
<feature type="region of interest" description="Disordered" evidence="1">
    <location>
        <begin position="1151"/>
        <end position="1185"/>
    </location>
</feature>
<evidence type="ECO:0000313" key="3">
    <source>
        <dbReference type="EMBL" id="ETV79489.1"/>
    </source>
</evidence>
<feature type="domain" description="MSP" evidence="2">
    <location>
        <begin position="35"/>
        <end position="184"/>
    </location>
</feature>
<evidence type="ECO:0000256" key="1">
    <source>
        <dbReference type="SAM" id="MobiDB-lite"/>
    </source>
</evidence>
<evidence type="ECO:0000259" key="2">
    <source>
        <dbReference type="PROSITE" id="PS50202"/>
    </source>
</evidence>
<gene>
    <name evidence="3" type="ORF">H257_07485</name>
</gene>
<dbReference type="InterPro" id="IPR013783">
    <property type="entry name" value="Ig-like_fold"/>
</dbReference>